<evidence type="ECO:0000313" key="2">
    <source>
        <dbReference type="Proteomes" id="UP000242915"/>
    </source>
</evidence>
<dbReference type="InterPro" id="IPR036520">
    <property type="entry name" value="UPF0759_sf"/>
</dbReference>
<dbReference type="AlphaFoldDB" id="A0A238ZKX2"/>
<evidence type="ECO:0000313" key="1">
    <source>
        <dbReference type="EMBL" id="SNR83779.1"/>
    </source>
</evidence>
<reference evidence="2" key="1">
    <citation type="submission" date="2017-06" db="EMBL/GenBank/DDBJ databases">
        <authorList>
            <person name="Varghese N."/>
            <person name="Submissions S."/>
        </authorList>
    </citation>
    <scope>NUCLEOTIDE SEQUENCE [LARGE SCALE GENOMIC DNA]</scope>
    <source>
        <strain evidence="2">CIP 108523</strain>
    </source>
</reference>
<organism evidence="1 2">
    <name type="scientific">Pseudomonas segetis</name>
    <dbReference type="NCBI Taxonomy" id="298908"/>
    <lineage>
        <taxon>Bacteria</taxon>
        <taxon>Pseudomonadati</taxon>
        <taxon>Pseudomonadota</taxon>
        <taxon>Gammaproteobacteria</taxon>
        <taxon>Pseudomonadales</taxon>
        <taxon>Pseudomonadaceae</taxon>
        <taxon>Pseudomonas</taxon>
    </lineage>
</organism>
<dbReference type="PANTHER" id="PTHR30348">
    <property type="entry name" value="UNCHARACTERIZED PROTEIN YECE"/>
    <property type="match status" value="1"/>
</dbReference>
<dbReference type="SUPFAM" id="SSF117396">
    <property type="entry name" value="TM1631-like"/>
    <property type="match status" value="1"/>
</dbReference>
<proteinExistence type="predicted"/>
<dbReference type="Pfam" id="PF01904">
    <property type="entry name" value="DUF72"/>
    <property type="match status" value="1"/>
</dbReference>
<sequence>MLPYFLGCPSWSEAAWRGSIYAQGTRPTDFLKHYCQLFNAVEGNTTFYARPAVETISKWSEAMPEHFRFCAKLPRDISHCDDLRGQLQALDDFRALLAPLGARVAPYWLQLPASFGPQRLAELALLIKHWGTGSGHFGGRALAIEVRHPEFFAKGEAERALNRLLLDQGVERICLDSRALFSCNSGEPHVIHAQDKKPRLPTRPTAFSQAPQLRFIGHPEVLENDPFMAPWLDKVASWIEQGLSPYVFLHTSDNRLAPQLARRFHQQLMTRLPGLPDLPVLEIEAPAEQLGLL</sequence>
<gene>
    <name evidence="1" type="ORF">SAMN05216255_0496</name>
</gene>
<dbReference type="EMBL" id="FZOG01000001">
    <property type="protein sequence ID" value="SNR83779.1"/>
    <property type="molecule type" value="Genomic_DNA"/>
</dbReference>
<protein>
    <submittedName>
        <fullName evidence="1">Uncharacterized conserved protein YecE, DUF72 family</fullName>
    </submittedName>
</protein>
<dbReference type="RefSeq" id="WP_089358679.1">
    <property type="nucleotide sequence ID" value="NZ_FZOG01000001.1"/>
</dbReference>
<dbReference type="Gene3D" id="3.20.20.410">
    <property type="entry name" value="Protein of unknown function UPF0759"/>
    <property type="match status" value="1"/>
</dbReference>
<dbReference type="InterPro" id="IPR002763">
    <property type="entry name" value="DUF72"/>
</dbReference>
<dbReference type="PANTHER" id="PTHR30348:SF9">
    <property type="entry name" value="UPF0759 PROTEIN YECE"/>
    <property type="match status" value="1"/>
</dbReference>
<name>A0A238ZKX2_9PSED</name>
<dbReference type="Proteomes" id="UP000242915">
    <property type="component" value="Unassembled WGS sequence"/>
</dbReference>
<accession>A0A238ZKX2</accession>
<keyword evidence="2" id="KW-1185">Reference proteome</keyword>